<dbReference type="InterPro" id="IPR013761">
    <property type="entry name" value="SAM/pointed_sf"/>
</dbReference>
<protein>
    <recommendedName>
        <fullName evidence="1">NAD(+) ADP-ribosyltransferase</fullName>
        <ecNumber evidence="1">2.4.2.30</ecNumber>
    </recommendedName>
</protein>
<evidence type="ECO:0000256" key="8">
    <source>
        <dbReference type="PROSITE-ProRule" id="PRU00023"/>
    </source>
</evidence>
<dbReference type="SMART" id="SM00248">
    <property type="entry name" value="ANK"/>
    <property type="match status" value="3"/>
</dbReference>
<dbReference type="PROSITE" id="PS50297">
    <property type="entry name" value="ANK_REP_REGION"/>
    <property type="match status" value="2"/>
</dbReference>
<gene>
    <name evidence="13" type="primary">LOC115879280</name>
</gene>
<dbReference type="GeneID" id="115879280"/>
<proteinExistence type="inferred from homology"/>
<evidence type="ECO:0000256" key="1">
    <source>
        <dbReference type="ARBA" id="ARBA00012020"/>
    </source>
</evidence>
<name>A0A6J2XLX5_SITOR</name>
<keyword evidence="3" id="KW-0548">Nucleotidyltransferase</keyword>
<dbReference type="KEGG" id="soy:115879280"/>
<feature type="compositionally biased region" description="Acidic residues" evidence="10">
    <location>
        <begin position="381"/>
        <end position="395"/>
    </location>
</feature>
<feature type="region of interest" description="Disordered" evidence="10">
    <location>
        <begin position="360"/>
        <end position="398"/>
    </location>
</feature>
<evidence type="ECO:0000256" key="2">
    <source>
        <dbReference type="ARBA" id="ARBA00022676"/>
    </source>
</evidence>
<feature type="coiled-coil region" evidence="9">
    <location>
        <begin position="134"/>
        <end position="168"/>
    </location>
</feature>
<evidence type="ECO:0000256" key="7">
    <source>
        <dbReference type="ARBA" id="ARBA00033987"/>
    </source>
</evidence>
<dbReference type="InterPro" id="IPR001660">
    <property type="entry name" value="SAM"/>
</dbReference>
<feature type="compositionally biased region" description="Low complexity" evidence="10">
    <location>
        <begin position="366"/>
        <end position="375"/>
    </location>
</feature>
<evidence type="ECO:0000313" key="12">
    <source>
        <dbReference type="Proteomes" id="UP000504635"/>
    </source>
</evidence>
<feature type="repeat" description="ANK" evidence="8">
    <location>
        <begin position="32"/>
        <end position="64"/>
    </location>
</feature>
<keyword evidence="4" id="KW-0677">Repeat</keyword>
<dbReference type="CDD" id="cd09517">
    <property type="entry name" value="SAM_USH1G_HARP"/>
    <property type="match status" value="1"/>
</dbReference>
<dbReference type="Proteomes" id="UP000504635">
    <property type="component" value="Unplaced"/>
</dbReference>
<evidence type="ECO:0000256" key="9">
    <source>
        <dbReference type="SAM" id="Coils"/>
    </source>
</evidence>
<keyword evidence="2" id="KW-0328">Glycosyltransferase</keyword>
<feature type="domain" description="SAM" evidence="11">
    <location>
        <begin position="392"/>
        <end position="457"/>
    </location>
</feature>
<sequence length="469" mass="52112">MSTDRFHKAAKDGVLEILKEATSRDCNGRDEQGMTPTLYAAFHGNLEALRLLCGRGGDPDKADLFGNTALHLAAAQGHMRIVTFLVNFGANIYNTDIDGKTAQELAGINNREDILRFLDGVTAKMEASDKKKVKAMKEKAKENAKKRVKEYNKRKAKTEHIQEKLERRQTKDYKPSMINTIKARIKSGSMTNLSNLPPERRTTFSNLVMGGTVKGNKTMGTVQRKILANKNNRLGQNDEDDFKVTTIQDGKASISKLSGIRRDSEVLYGGTLQRSAFEPYRRGRLDGIFNEAEQVDSAVPPPPSNGLTRSISQPDFLAEMQNNPDKPQNETSGIFIRPGIGSIVIRKSLTSFGGFYQNTPVRPEESSIGSGESYSQRIITDDELSESESSEEEENPNAPLERFLTAFGLGEYLSRFVEQKIDLETLLILTENDLKSLSLPLGPYRKLVNAINERKTALENPGEVTDSML</sequence>
<organism evidence="12 13">
    <name type="scientific">Sitophilus oryzae</name>
    <name type="common">Rice weevil</name>
    <name type="synonym">Curculio oryzae</name>
    <dbReference type="NCBI Taxonomy" id="7048"/>
    <lineage>
        <taxon>Eukaryota</taxon>
        <taxon>Metazoa</taxon>
        <taxon>Ecdysozoa</taxon>
        <taxon>Arthropoda</taxon>
        <taxon>Hexapoda</taxon>
        <taxon>Insecta</taxon>
        <taxon>Pterygota</taxon>
        <taxon>Neoptera</taxon>
        <taxon>Endopterygota</taxon>
        <taxon>Coleoptera</taxon>
        <taxon>Polyphaga</taxon>
        <taxon>Cucujiformia</taxon>
        <taxon>Curculionidae</taxon>
        <taxon>Dryophthorinae</taxon>
        <taxon>Sitophilus</taxon>
    </lineage>
</organism>
<keyword evidence="9" id="KW-0175">Coiled coil</keyword>
<dbReference type="Pfam" id="PF12796">
    <property type="entry name" value="Ank_2"/>
    <property type="match status" value="1"/>
</dbReference>
<dbReference type="SMART" id="SM00454">
    <property type="entry name" value="SAM"/>
    <property type="match status" value="1"/>
</dbReference>
<dbReference type="OrthoDB" id="76949at2759"/>
<reference evidence="13" key="1">
    <citation type="submission" date="2025-08" db="UniProtKB">
        <authorList>
            <consortium name="RefSeq"/>
        </authorList>
    </citation>
    <scope>IDENTIFICATION</scope>
    <source>
        <tissue evidence="13">Gonads</tissue>
    </source>
</reference>
<feature type="repeat" description="ANK" evidence="8">
    <location>
        <begin position="65"/>
        <end position="97"/>
    </location>
</feature>
<evidence type="ECO:0000256" key="10">
    <source>
        <dbReference type="SAM" id="MobiDB-lite"/>
    </source>
</evidence>
<keyword evidence="3" id="KW-0808">Transferase</keyword>
<dbReference type="PROSITE" id="PS50088">
    <property type="entry name" value="ANK_REPEAT"/>
    <property type="match status" value="2"/>
</dbReference>
<comment type="catalytic activity">
    <reaction evidence="7">
        <text>NAD(+) + (ADP-D-ribosyl)n-acceptor = nicotinamide + (ADP-D-ribosyl)n+1-acceptor + H(+).</text>
        <dbReference type="EC" id="2.4.2.30"/>
    </reaction>
</comment>
<comment type="similarity">
    <text evidence="6">Belongs to the ARTD/PARP family.</text>
</comment>
<dbReference type="RefSeq" id="XP_030751880.1">
    <property type="nucleotide sequence ID" value="XM_030896020.1"/>
</dbReference>
<dbReference type="SUPFAM" id="SSF48403">
    <property type="entry name" value="Ankyrin repeat"/>
    <property type="match status" value="1"/>
</dbReference>
<dbReference type="PANTHER" id="PTHR24171">
    <property type="entry name" value="ANKYRIN REPEAT DOMAIN-CONTAINING PROTEIN 39-RELATED"/>
    <property type="match status" value="1"/>
</dbReference>
<dbReference type="Pfam" id="PF13637">
    <property type="entry name" value="Ank_4"/>
    <property type="match status" value="1"/>
</dbReference>
<dbReference type="Gene3D" id="1.10.150.50">
    <property type="entry name" value="Transcription Factor, Ets-1"/>
    <property type="match status" value="1"/>
</dbReference>
<dbReference type="InParanoid" id="A0A6J2XLX5"/>
<dbReference type="AlphaFoldDB" id="A0A6J2XLX5"/>
<accession>A0A6J2XLX5</accession>
<keyword evidence="12" id="KW-1185">Reference proteome</keyword>
<dbReference type="SUPFAM" id="SSF47769">
    <property type="entry name" value="SAM/Pointed domain"/>
    <property type="match status" value="1"/>
</dbReference>
<evidence type="ECO:0000256" key="5">
    <source>
        <dbReference type="ARBA" id="ARBA00023043"/>
    </source>
</evidence>
<evidence type="ECO:0000256" key="3">
    <source>
        <dbReference type="ARBA" id="ARBA00022695"/>
    </source>
</evidence>
<evidence type="ECO:0000256" key="4">
    <source>
        <dbReference type="ARBA" id="ARBA00022737"/>
    </source>
</evidence>
<dbReference type="Gene3D" id="1.25.40.20">
    <property type="entry name" value="Ankyrin repeat-containing domain"/>
    <property type="match status" value="1"/>
</dbReference>
<dbReference type="CTD" id="36427"/>
<evidence type="ECO:0000313" key="13">
    <source>
        <dbReference type="RefSeq" id="XP_030751880.1"/>
    </source>
</evidence>
<evidence type="ECO:0000256" key="6">
    <source>
        <dbReference type="ARBA" id="ARBA00024347"/>
    </source>
</evidence>
<keyword evidence="5 8" id="KW-0040">ANK repeat</keyword>
<dbReference type="PANTHER" id="PTHR24171:SF9">
    <property type="entry name" value="ANKYRIN REPEAT DOMAIN-CONTAINING PROTEIN 39"/>
    <property type="match status" value="1"/>
</dbReference>
<dbReference type="Pfam" id="PF00536">
    <property type="entry name" value="SAM_1"/>
    <property type="match status" value="1"/>
</dbReference>
<evidence type="ECO:0000259" key="11">
    <source>
        <dbReference type="SMART" id="SM00454"/>
    </source>
</evidence>
<dbReference type="FunCoup" id="A0A6J2XLX5">
    <property type="interactions" value="48"/>
</dbReference>
<dbReference type="InterPro" id="IPR002110">
    <property type="entry name" value="Ankyrin_rpt"/>
</dbReference>
<dbReference type="GO" id="GO:0016779">
    <property type="term" value="F:nucleotidyltransferase activity"/>
    <property type="evidence" value="ECO:0007669"/>
    <property type="project" value="UniProtKB-KW"/>
</dbReference>
<dbReference type="InterPro" id="IPR036770">
    <property type="entry name" value="Ankyrin_rpt-contain_sf"/>
</dbReference>
<dbReference type="EC" id="2.4.2.30" evidence="1"/>
<dbReference type="GO" id="GO:0003950">
    <property type="term" value="F:NAD+ poly-ADP-ribosyltransferase activity"/>
    <property type="evidence" value="ECO:0007669"/>
    <property type="project" value="UniProtKB-EC"/>
</dbReference>